<protein>
    <submittedName>
        <fullName evidence="4">Uncharacterized protein</fullName>
    </submittedName>
</protein>
<keyword evidence="5" id="KW-1185">Reference proteome</keyword>
<feature type="repeat" description="WD" evidence="3">
    <location>
        <begin position="280"/>
        <end position="313"/>
    </location>
</feature>
<dbReference type="InterPro" id="IPR020472">
    <property type="entry name" value="WD40_PAC1"/>
</dbReference>
<dbReference type="PANTHER" id="PTHR44090">
    <property type="entry name" value="WD REPEAT-CONTAINING PROTEIN 61"/>
    <property type="match status" value="1"/>
</dbReference>
<feature type="repeat" description="WD" evidence="3">
    <location>
        <begin position="157"/>
        <end position="191"/>
    </location>
</feature>
<dbReference type="Gene3D" id="2.130.10.10">
    <property type="entry name" value="YVTN repeat-like/Quinoprotein amine dehydrogenase"/>
    <property type="match status" value="1"/>
</dbReference>
<sequence>MEFGAEARGRRFVPGVFGKDAHDDGVWAAAWCSGGRLLTGSADEQLKLWTVGLDALSGGGALSPVHLLGVVSVSTAADGSACASSGLDGQINLWALTDEGCEHTRAIDAGPGECWKIALHPRGGVVANGTQNGCVHVWDTLTGERTVSLHPRGGKFVLTIAFSPDGALLASATTDGGVAVFDVATGVVQSELGASTVPVRALAFSPDSALLGVGADDASFTLYDVKTGAVVNAFSAHAGWILSASFSPTDGVLATSSTDRQVKLWDVGTRKCVQAFGGVHTDSVWQVAFDSSGERLVSVGEDKRVQVYNALTT</sequence>
<comment type="caution">
    <text evidence="4">The sequence shown here is derived from an EMBL/GenBank/DDBJ whole genome shotgun (WGS) entry which is preliminary data.</text>
</comment>
<gene>
    <name evidence="4" type="ORF">KFE25_006257</name>
</gene>
<feature type="repeat" description="WD" evidence="3">
    <location>
        <begin position="234"/>
        <end position="275"/>
    </location>
</feature>
<dbReference type="InterPro" id="IPR001680">
    <property type="entry name" value="WD40_rpt"/>
</dbReference>
<dbReference type="Proteomes" id="UP000751190">
    <property type="component" value="Unassembled WGS sequence"/>
</dbReference>
<feature type="repeat" description="WD" evidence="3">
    <location>
        <begin position="192"/>
        <end position="233"/>
    </location>
</feature>
<reference evidence="4" key="1">
    <citation type="submission" date="2021-05" db="EMBL/GenBank/DDBJ databases">
        <title>The genome of the haptophyte Pavlova lutheri (Diacronema luteri, Pavlovales) - a model for lipid biosynthesis in eukaryotic algae.</title>
        <authorList>
            <person name="Hulatt C.J."/>
            <person name="Posewitz M.C."/>
        </authorList>
    </citation>
    <scope>NUCLEOTIDE SEQUENCE</scope>
    <source>
        <strain evidence="4">NIVA-4/92</strain>
    </source>
</reference>
<evidence type="ECO:0000313" key="4">
    <source>
        <dbReference type="EMBL" id="KAG8469802.1"/>
    </source>
</evidence>
<dbReference type="EMBL" id="JAGTXO010000002">
    <property type="protein sequence ID" value="KAG8469802.1"/>
    <property type="molecule type" value="Genomic_DNA"/>
</dbReference>
<dbReference type="PANTHER" id="PTHR44090:SF1">
    <property type="entry name" value="SUPERKILLER COMPLEX PROTEIN 8"/>
    <property type="match status" value="1"/>
</dbReference>
<evidence type="ECO:0000313" key="5">
    <source>
        <dbReference type="Proteomes" id="UP000751190"/>
    </source>
</evidence>
<dbReference type="SMART" id="SM00320">
    <property type="entry name" value="WD40"/>
    <property type="match status" value="7"/>
</dbReference>
<dbReference type="PROSITE" id="PS50082">
    <property type="entry name" value="WD_REPEATS_2"/>
    <property type="match status" value="4"/>
</dbReference>
<dbReference type="AlphaFoldDB" id="A0A8J5XWI9"/>
<keyword evidence="1 3" id="KW-0853">WD repeat</keyword>
<dbReference type="InterPro" id="IPR019775">
    <property type="entry name" value="WD40_repeat_CS"/>
</dbReference>
<evidence type="ECO:0000256" key="2">
    <source>
        <dbReference type="ARBA" id="ARBA00022737"/>
    </source>
</evidence>
<dbReference type="PRINTS" id="PR00320">
    <property type="entry name" value="GPROTEINBRPT"/>
</dbReference>
<dbReference type="OrthoDB" id="17410at2759"/>
<keyword evidence="2" id="KW-0677">Repeat</keyword>
<evidence type="ECO:0000256" key="3">
    <source>
        <dbReference type="PROSITE-ProRule" id="PRU00221"/>
    </source>
</evidence>
<dbReference type="SUPFAM" id="SSF50978">
    <property type="entry name" value="WD40 repeat-like"/>
    <property type="match status" value="1"/>
</dbReference>
<accession>A0A8J5XWI9</accession>
<dbReference type="GO" id="GO:0016593">
    <property type="term" value="C:Cdc73/Paf1 complex"/>
    <property type="evidence" value="ECO:0007669"/>
    <property type="project" value="TreeGrafter"/>
</dbReference>
<dbReference type="OMA" id="LDSSMCL"/>
<name>A0A8J5XWI9_DIALT</name>
<dbReference type="InterPro" id="IPR036322">
    <property type="entry name" value="WD40_repeat_dom_sf"/>
</dbReference>
<dbReference type="PROSITE" id="PS00678">
    <property type="entry name" value="WD_REPEATS_1"/>
    <property type="match status" value="1"/>
</dbReference>
<dbReference type="Pfam" id="PF00400">
    <property type="entry name" value="WD40"/>
    <property type="match status" value="5"/>
</dbReference>
<organism evidence="4 5">
    <name type="scientific">Diacronema lutheri</name>
    <name type="common">Unicellular marine alga</name>
    <name type="synonym">Monochrysis lutheri</name>
    <dbReference type="NCBI Taxonomy" id="2081491"/>
    <lineage>
        <taxon>Eukaryota</taxon>
        <taxon>Haptista</taxon>
        <taxon>Haptophyta</taxon>
        <taxon>Pavlovophyceae</taxon>
        <taxon>Pavlovales</taxon>
        <taxon>Pavlovaceae</taxon>
        <taxon>Diacronema</taxon>
    </lineage>
</organism>
<proteinExistence type="predicted"/>
<dbReference type="InterPro" id="IPR051510">
    <property type="entry name" value="SKI8"/>
</dbReference>
<evidence type="ECO:0000256" key="1">
    <source>
        <dbReference type="ARBA" id="ARBA00022574"/>
    </source>
</evidence>
<dbReference type="PROSITE" id="PS50294">
    <property type="entry name" value="WD_REPEATS_REGION"/>
    <property type="match status" value="2"/>
</dbReference>
<dbReference type="InterPro" id="IPR015943">
    <property type="entry name" value="WD40/YVTN_repeat-like_dom_sf"/>
</dbReference>
<dbReference type="CDD" id="cd00200">
    <property type="entry name" value="WD40"/>
    <property type="match status" value="1"/>
</dbReference>